<proteinExistence type="predicted"/>
<dbReference type="Proteomes" id="UP000830454">
    <property type="component" value="Chromosome"/>
</dbReference>
<dbReference type="Gene3D" id="3.10.510.10">
    <property type="entry name" value="NE1680-like"/>
    <property type="match status" value="1"/>
</dbReference>
<organism evidence="1 2">
    <name type="scientific">Flavobacterium sediminilitoris</name>
    <dbReference type="NCBI Taxonomy" id="2024526"/>
    <lineage>
        <taxon>Bacteria</taxon>
        <taxon>Pseudomonadati</taxon>
        <taxon>Bacteroidota</taxon>
        <taxon>Flavobacteriia</taxon>
        <taxon>Flavobacteriales</taxon>
        <taxon>Flavobacteriaceae</taxon>
        <taxon>Flavobacterium</taxon>
    </lineage>
</organism>
<dbReference type="InterPro" id="IPR023122">
    <property type="entry name" value="NE1680-like_sf"/>
</dbReference>
<reference evidence="1" key="1">
    <citation type="submission" date="2021-12" db="EMBL/GenBank/DDBJ databases">
        <authorList>
            <person name="Cha I.-T."/>
            <person name="Lee K.-E."/>
            <person name="Park S.-J."/>
        </authorList>
    </citation>
    <scope>NUCLEOTIDE SEQUENCE</scope>
    <source>
        <strain evidence="1">YSM-43</strain>
    </source>
</reference>
<accession>A0ABY4HS14</accession>
<dbReference type="RefSeq" id="WP_246918917.1">
    <property type="nucleotide sequence ID" value="NZ_CP090145.1"/>
</dbReference>
<name>A0ABY4HS14_9FLAO</name>
<dbReference type="SUPFAM" id="SSF160766">
    <property type="entry name" value="NE1680-like"/>
    <property type="match status" value="1"/>
</dbReference>
<sequence>MKVAVWDAYVTHKDGKVMHFDIL</sequence>
<evidence type="ECO:0000313" key="1">
    <source>
        <dbReference type="EMBL" id="UOX35668.1"/>
    </source>
</evidence>
<keyword evidence="2" id="KW-1185">Reference proteome</keyword>
<dbReference type="Pfam" id="PF09630">
    <property type="entry name" value="DUF2024"/>
    <property type="match status" value="1"/>
</dbReference>
<gene>
    <name evidence="1" type="ORF">LXD69_01985</name>
</gene>
<protein>
    <submittedName>
        <fullName evidence="1">DUF2024 family protein</fullName>
    </submittedName>
</protein>
<reference evidence="1" key="2">
    <citation type="submission" date="2022-04" db="EMBL/GenBank/DDBJ databases">
        <title>Complete Genome Sequence of Flavobacterium sediminilitoris YSM-43, Isolated from a Tidal Sediment.</title>
        <authorList>
            <person name="Lee P.A."/>
        </authorList>
    </citation>
    <scope>NUCLEOTIDE SEQUENCE</scope>
    <source>
        <strain evidence="1">YSM-43</strain>
    </source>
</reference>
<dbReference type="InterPro" id="IPR018592">
    <property type="entry name" value="DUF2024"/>
</dbReference>
<dbReference type="EMBL" id="CP090145">
    <property type="protein sequence ID" value="UOX35668.1"/>
    <property type="molecule type" value="Genomic_DNA"/>
</dbReference>
<evidence type="ECO:0000313" key="2">
    <source>
        <dbReference type="Proteomes" id="UP000830454"/>
    </source>
</evidence>